<feature type="region of interest" description="Disordered" evidence="1">
    <location>
        <begin position="1"/>
        <end position="36"/>
    </location>
</feature>
<evidence type="ECO:0000256" key="1">
    <source>
        <dbReference type="SAM" id="MobiDB-lite"/>
    </source>
</evidence>
<gene>
    <name evidence="2" type="ORF">QLX08_006238</name>
</gene>
<accession>A0AAW0ZUF6</accession>
<dbReference type="EMBL" id="JAWNGG020000113">
    <property type="protein sequence ID" value="KAK9301417.1"/>
    <property type="molecule type" value="Genomic_DNA"/>
</dbReference>
<dbReference type="AlphaFoldDB" id="A0AAW0ZUF6"/>
<proteinExistence type="predicted"/>
<sequence>MTKKRRVSDGNEKFGHPTPLCLPEELPSTSSPLEDAGSAMRLDATCRVANFEECTSGSFNSGRCAGEPSSCTVKAWVVSGYDVVGNARRRGIPPRHPGHMETWTE</sequence>
<keyword evidence="3" id="KW-1185">Reference proteome</keyword>
<comment type="caution">
    <text evidence="2">The sequence shown here is derived from an EMBL/GenBank/DDBJ whole genome shotgun (WGS) entry which is preliminary data.</text>
</comment>
<protein>
    <submittedName>
        <fullName evidence="2">Uncharacterized protein</fullName>
    </submittedName>
</protein>
<reference evidence="2 3" key="1">
    <citation type="submission" date="2024-05" db="EMBL/GenBank/DDBJ databases">
        <title>The nuclear and mitochondrial genome assemblies of Tetragonisca angustula (Apidae: Meliponini), a tiny yet remarkable pollinator in the Neotropics.</title>
        <authorList>
            <person name="Ferrari R."/>
            <person name="Ricardo P.C."/>
            <person name="Dias F.C."/>
            <person name="Araujo N.S."/>
            <person name="Soares D.O."/>
            <person name="Zhou Q.-S."/>
            <person name="Zhu C.-D."/>
            <person name="Coutinho L."/>
            <person name="Airas M.C."/>
            <person name="Batista T.M."/>
        </authorList>
    </citation>
    <scope>NUCLEOTIDE SEQUENCE [LARGE SCALE GENOMIC DNA]</scope>
    <source>
        <strain evidence="2">ASF017062</strain>
        <tissue evidence="2">Abdomen</tissue>
    </source>
</reference>
<organism evidence="2 3">
    <name type="scientific">Tetragonisca angustula</name>
    <dbReference type="NCBI Taxonomy" id="166442"/>
    <lineage>
        <taxon>Eukaryota</taxon>
        <taxon>Metazoa</taxon>
        <taxon>Ecdysozoa</taxon>
        <taxon>Arthropoda</taxon>
        <taxon>Hexapoda</taxon>
        <taxon>Insecta</taxon>
        <taxon>Pterygota</taxon>
        <taxon>Neoptera</taxon>
        <taxon>Endopterygota</taxon>
        <taxon>Hymenoptera</taxon>
        <taxon>Apocrita</taxon>
        <taxon>Aculeata</taxon>
        <taxon>Apoidea</taxon>
        <taxon>Anthophila</taxon>
        <taxon>Apidae</taxon>
        <taxon>Tetragonisca</taxon>
    </lineage>
</organism>
<evidence type="ECO:0000313" key="2">
    <source>
        <dbReference type="EMBL" id="KAK9301417.1"/>
    </source>
</evidence>
<dbReference type="Proteomes" id="UP001432146">
    <property type="component" value="Unassembled WGS sequence"/>
</dbReference>
<name>A0AAW0ZUF6_9HYME</name>
<evidence type="ECO:0000313" key="3">
    <source>
        <dbReference type="Proteomes" id="UP001432146"/>
    </source>
</evidence>